<dbReference type="SUPFAM" id="SSF46785">
    <property type="entry name" value="Winged helix' DNA-binding domain"/>
    <property type="match status" value="1"/>
</dbReference>
<feature type="compositionally biased region" description="Basic and acidic residues" evidence="1">
    <location>
        <begin position="8"/>
        <end position="27"/>
    </location>
</feature>
<feature type="domain" description="DUF7344" evidence="2">
    <location>
        <begin position="33"/>
        <end position="105"/>
    </location>
</feature>
<evidence type="ECO:0000313" key="4">
    <source>
        <dbReference type="Proteomes" id="UP000252189"/>
    </source>
</evidence>
<dbReference type="Gene3D" id="1.10.10.10">
    <property type="entry name" value="Winged helix-like DNA-binding domain superfamily/Winged helix DNA-binding domain"/>
    <property type="match status" value="1"/>
</dbReference>
<dbReference type="AlphaFoldDB" id="A0A368N9N0"/>
<gene>
    <name evidence="3" type="ORF">DU504_08030</name>
</gene>
<dbReference type="InterPro" id="IPR055768">
    <property type="entry name" value="DUF7344"/>
</dbReference>
<evidence type="ECO:0000313" key="3">
    <source>
        <dbReference type="EMBL" id="RCU47252.1"/>
    </source>
</evidence>
<keyword evidence="4" id="KW-1185">Reference proteome</keyword>
<sequence>MTTSNANRRSDSTRDEPGRNRRRTDEERVDTIFRVLSDARRRRVIRLLRAREGAVAVSALAEALAAREPGDPEPERLVVSLQHVHLPKLEGAGVVDYTSDRSQVRYRDVALVDRLLEQL</sequence>
<dbReference type="InterPro" id="IPR036390">
    <property type="entry name" value="WH_DNA-bd_sf"/>
</dbReference>
<organism evidence="3 4">
    <name type="scientific">Haloplanus salinus</name>
    <dbReference type="NCBI Taxonomy" id="1126245"/>
    <lineage>
        <taxon>Archaea</taxon>
        <taxon>Methanobacteriati</taxon>
        <taxon>Methanobacteriota</taxon>
        <taxon>Stenosarchaea group</taxon>
        <taxon>Halobacteria</taxon>
        <taxon>Halobacteriales</taxon>
        <taxon>Haloferacaceae</taxon>
        <taxon>Haloplanus</taxon>
    </lineage>
</organism>
<dbReference type="InterPro" id="IPR036388">
    <property type="entry name" value="WH-like_DNA-bd_sf"/>
</dbReference>
<evidence type="ECO:0000256" key="1">
    <source>
        <dbReference type="SAM" id="MobiDB-lite"/>
    </source>
</evidence>
<reference evidence="3 4" key="1">
    <citation type="submission" date="2018-07" db="EMBL/GenBank/DDBJ databases">
        <title>Genome sequences of Haloplanus salinus JCM 18368T.</title>
        <authorList>
            <person name="Kim Y.B."/>
            <person name="Roh S.W."/>
        </authorList>
    </citation>
    <scope>NUCLEOTIDE SEQUENCE [LARGE SCALE GENOMIC DNA]</scope>
    <source>
        <strain evidence="3 4">JCM 18368</strain>
    </source>
</reference>
<evidence type="ECO:0000259" key="2">
    <source>
        <dbReference type="Pfam" id="PF24035"/>
    </source>
</evidence>
<name>A0A368N9N0_9EURY</name>
<dbReference type="EMBL" id="QPHM01000001">
    <property type="protein sequence ID" value="RCU47252.1"/>
    <property type="molecule type" value="Genomic_DNA"/>
</dbReference>
<dbReference type="Pfam" id="PF24035">
    <property type="entry name" value="DUF7344"/>
    <property type="match status" value="1"/>
</dbReference>
<dbReference type="Proteomes" id="UP000252189">
    <property type="component" value="Unassembled WGS sequence"/>
</dbReference>
<feature type="region of interest" description="Disordered" evidence="1">
    <location>
        <begin position="1"/>
        <end position="27"/>
    </location>
</feature>
<comment type="caution">
    <text evidence="3">The sequence shown here is derived from an EMBL/GenBank/DDBJ whole genome shotgun (WGS) entry which is preliminary data.</text>
</comment>
<proteinExistence type="predicted"/>
<accession>A0A368N9N0</accession>
<protein>
    <recommendedName>
        <fullName evidence="2">DUF7344 domain-containing protein</fullName>
    </recommendedName>
</protein>